<gene>
    <name evidence="2" type="ORF">CYJ19_00530</name>
</gene>
<sequence>MAESQLRRGIVELAVMGTLASTPTYGGNLLSTIVQNSGLEITEGTLYPLLARMRKSGLVTTKWEPSPAGPPRKIYSLTAKGRTRLHDLYSEWQSLARAIELIMKGNK</sequence>
<accession>A0A2I1IR01</accession>
<dbReference type="PANTHER" id="PTHR33169:SF14">
    <property type="entry name" value="TRANSCRIPTIONAL REGULATOR RV3488"/>
    <property type="match status" value="1"/>
</dbReference>
<dbReference type="InterPro" id="IPR005149">
    <property type="entry name" value="Tscrpt_reg_PadR_N"/>
</dbReference>
<dbReference type="SUPFAM" id="SSF46785">
    <property type="entry name" value="Winged helix' DNA-binding domain"/>
    <property type="match status" value="1"/>
</dbReference>
<dbReference type="InterPro" id="IPR036390">
    <property type="entry name" value="WH_DNA-bd_sf"/>
</dbReference>
<dbReference type="Pfam" id="PF03551">
    <property type="entry name" value="PadR"/>
    <property type="match status" value="1"/>
</dbReference>
<dbReference type="InterPro" id="IPR052509">
    <property type="entry name" value="Metal_resp_DNA-bind_regulator"/>
</dbReference>
<proteinExistence type="predicted"/>
<dbReference type="STRING" id="33007.HMPREF3198_00729"/>
<reference evidence="2 3" key="1">
    <citation type="submission" date="2017-12" db="EMBL/GenBank/DDBJ databases">
        <title>Phylogenetic diversity of female urinary microbiome.</title>
        <authorList>
            <person name="Thomas-White K."/>
            <person name="Wolfe A.J."/>
        </authorList>
    </citation>
    <scope>NUCLEOTIDE SEQUENCE [LARGE SCALE GENOMIC DNA]</scope>
    <source>
        <strain evidence="2 3">UMB0402</strain>
    </source>
</reference>
<dbReference type="AlphaFoldDB" id="A0A2I1IR01"/>
<evidence type="ECO:0000313" key="2">
    <source>
        <dbReference type="EMBL" id="PKY73546.1"/>
    </source>
</evidence>
<dbReference type="EMBL" id="PKKO01000001">
    <property type="protein sequence ID" value="PKY73546.1"/>
    <property type="molecule type" value="Genomic_DNA"/>
</dbReference>
<dbReference type="InterPro" id="IPR036388">
    <property type="entry name" value="WH-like_DNA-bd_sf"/>
</dbReference>
<keyword evidence="3" id="KW-1185">Reference proteome</keyword>
<dbReference type="Gene3D" id="1.10.10.10">
    <property type="entry name" value="Winged helix-like DNA-binding domain superfamily/Winged helix DNA-binding domain"/>
    <property type="match status" value="1"/>
</dbReference>
<comment type="caution">
    <text evidence="2">The sequence shown here is derived from an EMBL/GenBank/DDBJ whole genome shotgun (WGS) entry which is preliminary data.</text>
</comment>
<evidence type="ECO:0000259" key="1">
    <source>
        <dbReference type="Pfam" id="PF03551"/>
    </source>
</evidence>
<feature type="domain" description="Transcription regulator PadR N-terminal" evidence="1">
    <location>
        <begin position="16"/>
        <end position="86"/>
    </location>
</feature>
<dbReference type="RefSeq" id="WP_060797889.1">
    <property type="nucleotide sequence ID" value="NZ_JASOXK010000001.1"/>
</dbReference>
<evidence type="ECO:0000313" key="3">
    <source>
        <dbReference type="Proteomes" id="UP000235122"/>
    </source>
</evidence>
<protein>
    <submittedName>
        <fullName evidence="2">PadR family transcriptional regulator</fullName>
    </submittedName>
</protein>
<name>A0A2I1IR01_9ACTO</name>
<dbReference type="Proteomes" id="UP000235122">
    <property type="component" value="Unassembled WGS sequence"/>
</dbReference>
<organism evidence="2 3">
    <name type="scientific">Winkia neuii</name>
    <dbReference type="NCBI Taxonomy" id="33007"/>
    <lineage>
        <taxon>Bacteria</taxon>
        <taxon>Bacillati</taxon>
        <taxon>Actinomycetota</taxon>
        <taxon>Actinomycetes</taxon>
        <taxon>Actinomycetales</taxon>
        <taxon>Actinomycetaceae</taxon>
        <taxon>Winkia</taxon>
    </lineage>
</organism>
<dbReference type="PANTHER" id="PTHR33169">
    <property type="entry name" value="PADR-FAMILY TRANSCRIPTIONAL REGULATOR"/>
    <property type="match status" value="1"/>
</dbReference>